<evidence type="ECO:0000259" key="11">
    <source>
        <dbReference type="PROSITE" id="PS50936"/>
    </source>
</evidence>
<dbReference type="Gene3D" id="2.40.50.140">
    <property type="entry name" value="Nucleic acid-binding proteins"/>
    <property type="match status" value="1"/>
</dbReference>
<feature type="domain" description="EngC GTPase" evidence="11">
    <location>
        <begin position="72"/>
        <end position="217"/>
    </location>
</feature>
<feature type="binding site" evidence="10">
    <location>
        <begin position="112"/>
        <end position="115"/>
    </location>
    <ligand>
        <name>GTP</name>
        <dbReference type="ChEBI" id="CHEBI:37565"/>
    </ligand>
</feature>
<keyword evidence="9 10" id="KW-0342">GTP-binding</keyword>
<keyword evidence="3 10" id="KW-0479">Metal-binding</keyword>
<dbReference type="Pfam" id="PF16745">
    <property type="entry name" value="RsgA_N"/>
    <property type="match status" value="1"/>
</dbReference>
<dbReference type="InterPro" id="IPR027417">
    <property type="entry name" value="P-loop_NTPase"/>
</dbReference>
<evidence type="ECO:0000256" key="3">
    <source>
        <dbReference type="ARBA" id="ARBA00022723"/>
    </source>
</evidence>
<keyword evidence="8 10" id="KW-0694">RNA-binding</keyword>
<keyword evidence="4 10" id="KW-0699">rRNA-binding</keyword>
<reference evidence="14" key="1">
    <citation type="journal article" date="2016" name="Front. Microbiol.">
        <title>Complete Genome Sequence of Clostridium estertheticum DSM 8809, a Microbe Identified in Spoiled Vacuum Packed Beef.</title>
        <authorList>
            <person name="Yu Z."/>
            <person name="Gunn L."/>
            <person name="Brennan E."/>
            <person name="Reid R."/>
            <person name="Wall P.G."/>
            <person name="Gaora O.P."/>
            <person name="Hurley D."/>
            <person name="Bolton D."/>
            <person name="Fanning S."/>
        </authorList>
    </citation>
    <scope>NUCLEOTIDE SEQUENCE [LARGE SCALE GENOMIC DNA]</scope>
    <source>
        <strain evidence="14">DSM 8809</strain>
    </source>
</reference>
<comment type="function">
    <text evidence="10">One of several proteins that assist in the late maturation steps of the functional core of the 30S ribosomal subunit. Helps release RbfA from mature subunits. May play a role in the assembly of ribosomal proteins into the subunit. Circularly permuted GTPase that catalyzes slow GTP hydrolysis, GTPase activity is stimulated by the 30S ribosomal subunit.</text>
</comment>
<evidence type="ECO:0000256" key="4">
    <source>
        <dbReference type="ARBA" id="ARBA00022730"/>
    </source>
</evidence>
<protein>
    <recommendedName>
        <fullName evidence="10">Small ribosomal subunit biogenesis GTPase RsgA</fullName>
        <ecNumber evidence="10">3.6.1.-</ecNumber>
    </recommendedName>
</protein>
<dbReference type="GO" id="GO:0046872">
    <property type="term" value="F:metal ion binding"/>
    <property type="evidence" value="ECO:0007669"/>
    <property type="project" value="UniProtKB-KW"/>
</dbReference>
<name>A0A1J0GJ56_9CLOT</name>
<gene>
    <name evidence="10" type="primary">rsgA</name>
    <name evidence="13" type="ORF">A7L45_13245</name>
</gene>
<dbReference type="InterPro" id="IPR031944">
    <property type="entry name" value="RsgA_N"/>
</dbReference>
<dbReference type="PROSITE" id="PS51721">
    <property type="entry name" value="G_CP"/>
    <property type="match status" value="1"/>
</dbReference>
<dbReference type="EMBL" id="CP015756">
    <property type="protein sequence ID" value="APC40968.1"/>
    <property type="molecule type" value="Genomic_DNA"/>
</dbReference>
<dbReference type="InterPro" id="IPR030378">
    <property type="entry name" value="G_CP_dom"/>
</dbReference>
<dbReference type="PANTHER" id="PTHR32120">
    <property type="entry name" value="SMALL RIBOSOMAL SUBUNIT BIOGENESIS GTPASE RSGA"/>
    <property type="match status" value="1"/>
</dbReference>
<dbReference type="SUPFAM" id="SSF52540">
    <property type="entry name" value="P-loop containing nucleoside triphosphate hydrolases"/>
    <property type="match status" value="1"/>
</dbReference>
<dbReference type="PROSITE" id="PS50936">
    <property type="entry name" value="ENGC_GTPASE"/>
    <property type="match status" value="1"/>
</dbReference>
<dbReference type="KEGG" id="ceu:A7L45_13245"/>
<evidence type="ECO:0000313" key="14">
    <source>
        <dbReference type="Proteomes" id="UP000182569"/>
    </source>
</evidence>
<dbReference type="InterPro" id="IPR004881">
    <property type="entry name" value="Ribosome_biogen_GTPase_RsgA"/>
</dbReference>
<keyword evidence="7 10" id="KW-0862">Zinc</keyword>
<evidence type="ECO:0000256" key="10">
    <source>
        <dbReference type="HAMAP-Rule" id="MF_01820"/>
    </source>
</evidence>
<dbReference type="GO" id="GO:0019843">
    <property type="term" value="F:rRNA binding"/>
    <property type="evidence" value="ECO:0007669"/>
    <property type="project" value="UniProtKB-KW"/>
</dbReference>
<dbReference type="PANTHER" id="PTHR32120:SF11">
    <property type="entry name" value="SMALL RIBOSOMAL SUBUNIT BIOGENESIS GTPASE RSGA 1, MITOCHONDRIAL-RELATED"/>
    <property type="match status" value="1"/>
</dbReference>
<evidence type="ECO:0000256" key="2">
    <source>
        <dbReference type="ARBA" id="ARBA00022517"/>
    </source>
</evidence>
<evidence type="ECO:0000256" key="8">
    <source>
        <dbReference type="ARBA" id="ARBA00022884"/>
    </source>
</evidence>
<dbReference type="SUPFAM" id="SSF50249">
    <property type="entry name" value="Nucleic acid-binding proteins"/>
    <property type="match status" value="1"/>
</dbReference>
<evidence type="ECO:0000259" key="12">
    <source>
        <dbReference type="PROSITE" id="PS51721"/>
    </source>
</evidence>
<dbReference type="InterPro" id="IPR012340">
    <property type="entry name" value="NA-bd_OB-fold"/>
</dbReference>
<dbReference type="GO" id="GO:0005737">
    <property type="term" value="C:cytoplasm"/>
    <property type="evidence" value="ECO:0007669"/>
    <property type="project" value="UniProtKB-SubCell"/>
</dbReference>
<feature type="domain" description="CP-type G" evidence="12">
    <location>
        <begin position="63"/>
        <end position="219"/>
    </location>
</feature>
<dbReference type="HAMAP" id="MF_01820">
    <property type="entry name" value="GTPase_RsgA"/>
    <property type="match status" value="1"/>
</dbReference>
<comment type="similarity">
    <text evidence="10">Belongs to the TRAFAC class YlqF/YawG GTPase family. RsgA subfamily.</text>
</comment>
<dbReference type="CDD" id="cd01854">
    <property type="entry name" value="YjeQ_EngC"/>
    <property type="match status" value="1"/>
</dbReference>
<dbReference type="Pfam" id="PF03193">
    <property type="entry name" value="RsgA_GTPase"/>
    <property type="match status" value="1"/>
</dbReference>
<keyword evidence="14" id="KW-1185">Reference proteome</keyword>
<evidence type="ECO:0000256" key="9">
    <source>
        <dbReference type="ARBA" id="ARBA00023134"/>
    </source>
</evidence>
<evidence type="ECO:0000256" key="7">
    <source>
        <dbReference type="ARBA" id="ARBA00022833"/>
    </source>
</evidence>
<accession>A0A1J0GJ56</accession>
<dbReference type="InterPro" id="IPR010914">
    <property type="entry name" value="RsgA_GTPase_dom"/>
</dbReference>
<dbReference type="NCBIfam" id="TIGR00157">
    <property type="entry name" value="ribosome small subunit-dependent GTPase A"/>
    <property type="match status" value="1"/>
</dbReference>
<dbReference type="GO" id="GO:0003924">
    <property type="term" value="F:GTPase activity"/>
    <property type="evidence" value="ECO:0007669"/>
    <property type="project" value="UniProtKB-UniRule"/>
</dbReference>
<feature type="binding site" evidence="10">
    <location>
        <begin position="162"/>
        <end position="170"/>
    </location>
    <ligand>
        <name>GTP</name>
        <dbReference type="ChEBI" id="CHEBI:37565"/>
    </ligand>
</feature>
<evidence type="ECO:0000256" key="6">
    <source>
        <dbReference type="ARBA" id="ARBA00022801"/>
    </source>
</evidence>
<dbReference type="Gene3D" id="3.40.50.300">
    <property type="entry name" value="P-loop containing nucleotide triphosphate hydrolases"/>
    <property type="match status" value="1"/>
</dbReference>
<keyword evidence="2 10" id="KW-0690">Ribosome biogenesis</keyword>
<feature type="binding site" evidence="10">
    <location>
        <position position="243"/>
    </location>
    <ligand>
        <name>Zn(2+)</name>
        <dbReference type="ChEBI" id="CHEBI:29105"/>
    </ligand>
</feature>
<comment type="subcellular location">
    <subcellularLocation>
        <location evidence="10">Cytoplasm</location>
    </subcellularLocation>
</comment>
<keyword evidence="1 10" id="KW-0963">Cytoplasm</keyword>
<keyword evidence="6 10" id="KW-0378">Hydrolase</keyword>
<feature type="binding site" evidence="10">
    <location>
        <position position="256"/>
    </location>
    <ligand>
        <name>Zn(2+)</name>
        <dbReference type="ChEBI" id="CHEBI:29105"/>
    </ligand>
</feature>
<dbReference type="Proteomes" id="UP000182569">
    <property type="component" value="Chromosome"/>
</dbReference>
<feature type="binding site" evidence="10">
    <location>
        <position position="248"/>
    </location>
    <ligand>
        <name>Zn(2+)</name>
        <dbReference type="ChEBI" id="CHEBI:29105"/>
    </ligand>
</feature>
<dbReference type="STRING" id="1552.A7L45_13245"/>
<proteinExistence type="inferred from homology"/>
<keyword evidence="5 10" id="KW-0547">Nucleotide-binding</keyword>
<comment type="subunit">
    <text evidence="10">Monomer. Associates with 30S ribosomal subunit, binds 16S rRNA.</text>
</comment>
<dbReference type="Gene3D" id="1.10.40.50">
    <property type="entry name" value="Probable gtpase engc, domain 3"/>
    <property type="match status" value="1"/>
</dbReference>
<evidence type="ECO:0000313" key="13">
    <source>
        <dbReference type="EMBL" id="APC40968.1"/>
    </source>
</evidence>
<sequence>MQGVITKGIGGLYFVKVKDRVIECKARGKFRYTGLSPVIGDKVEIMLETDDTKGVIEKIFTRDTEMIRPVVANVTQAFVVFAFKKPDLNMELLNKFLVLCEHYRLKIVLCLNKLDLIEKVDEELIKELESVGCDIVFLKAKEGEGLGELRAKIKNNISVFCGPSGVGKSTILNSILGREAMKTGDISKKSQKGKHTTRHSELIEYEEGFLLDTPGFSSLSLDFIEKEQLQHCFPEFEKYRHECRFSNCMHYKEPNCGVKEAVEVNEIYRDRYKFYIKTLEEIIARGNRK</sequence>
<comment type="cofactor">
    <cofactor evidence="10">
        <name>Zn(2+)</name>
        <dbReference type="ChEBI" id="CHEBI:29105"/>
    </cofactor>
    <text evidence="10">Binds 1 zinc ion per subunit.</text>
</comment>
<evidence type="ECO:0000256" key="5">
    <source>
        <dbReference type="ARBA" id="ARBA00022741"/>
    </source>
</evidence>
<organism evidence="13 14">
    <name type="scientific">Clostridium estertheticum subsp. estertheticum</name>
    <dbReference type="NCBI Taxonomy" id="1552"/>
    <lineage>
        <taxon>Bacteria</taxon>
        <taxon>Bacillati</taxon>
        <taxon>Bacillota</taxon>
        <taxon>Clostridia</taxon>
        <taxon>Eubacteriales</taxon>
        <taxon>Clostridiaceae</taxon>
        <taxon>Clostridium</taxon>
    </lineage>
</organism>
<dbReference type="GO" id="GO:0005525">
    <property type="term" value="F:GTP binding"/>
    <property type="evidence" value="ECO:0007669"/>
    <property type="project" value="UniProtKB-UniRule"/>
</dbReference>
<dbReference type="GO" id="GO:0042274">
    <property type="term" value="P:ribosomal small subunit biogenesis"/>
    <property type="evidence" value="ECO:0007669"/>
    <property type="project" value="UniProtKB-UniRule"/>
</dbReference>
<dbReference type="RefSeq" id="WP_071613261.1">
    <property type="nucleotide sequence ID" value="NZ_CP015756.1"/>
</dbReference>
<feature type="binding site" evidence="10">
    <location>
        <position position="250"/>
    </location>
    <ligand>
        <name>Zn(2+)</name>
        <dbReference type="ChEBI" id="CHEBI:29105"/>
    </ligand>
</feature>
<dbReference type="AlphaFoldDB" id="A0A1J0GJ56"/>
<dbReference type="OrthoDB" id="9809485at2"/>
<dbReference type="EC" id="3.6.1.-" evidence="10"/>
<evidence type="ECO:0000256" key="1">
    <source>
        <dbReference type="ARBA" id="ARBA00022490"/>
    </source>
</evidence>